<reference evidence="2 3" key="1">
    <citation type="submission" date="2017-06" db="EMBL/GenBank/DDBJ databases">
        <authorList>
            <consortium name="Pathogen Informatics"/>
        </authorList>
    </citation>
    <scope>NUCLEOTIDE SEQUENCE [LARGE SCALE GENOMIC DNA]</scope>
    <source>
        <strain evidence="2 3">NCTC12149</strain>
    </source>
</reference>
<organism evidence="2 3">
    <name type="scientific">Sphingobacterium mizutaii</name>
    <dbReference type="NCBI Taxonomy" id="1010"/>
    <lineage>
        <taxon>Bacteria</taxon>
        <taxon>Pseudomonadati</taxon>
        <taxon>Bacteroidota</taxon>
        <taxon>Sphingobacteriia</taxon>
        <taxon>Sphingobacteriales</taxon>
        <taxon>Sphingobacteriaceae</taxon>
        <taxon>Sphingobacterium</taxon>
    </lineage>
</organism>
<evidence type="ECO:0000313" key="2">
    <source>
        <dbReference type="EMBL" id="SNV52162.1"/>
    </source>
</evidence>
<dbReference type="Pfam" id="PF01844">
    <property type="entry name" value="HNH"/>
    <property type="match status" value="1"/>
</dbReference>
<dbReference type="GO" id="GO:0004519">
    <property type="term" value="F:endonuclease activity"/>
    <property type="evidence" value="ECO:0007669"/>
    <property type="project" value="InterPro"/>
</dbReference>
<dbReference type="RefSeq" id="WP_093097535.1">
    <property type="nucleotide sequence ID" value="NZ_FNGK01000001.1"/>
</dbReference>
<evidence type="ECO:0000259" key="1">
    <source>
        <dbReference type="Pfam" id="PF01844"/>
    </source>
</evidence>
<dbReference type="KEGG" id="smiz:4412673_02628"/>
<dbReference type="AlphaFoldDB" id="A0AAJ5C0T3"/>
<dbReference type="Proteomes" id="UP000215355">
    <property type="component" value="Chromosome 1"/>
</dbReference>
<protein>
    <recommendedName>
        <fullName evidence="1">HNH domain-containing protein</fullName>
    </recommendedName>
</protein>
<dbReference type="EMBL" id="LT906468">
    <property type="protein sequence ID" value="SNV52162.1"/>
    <property type="molecule type" value="Genomic_DNA"/>
</dbReference>
<dbReference type="GO" id="GO:0003676">
    <property type="term" value="F:nucleic acid binding"/>
    <property type="evidence" value="ECO:0007669"/>
    <property type="project" value="InterPro"/>
</dbReference>
<sequence length="221" mass="25740">MLFFKKSTPDPECLNYEKTKASGDYKCGDVLERLRNDFANKCYLCGTKNPISLNVEHFRPHKSNIDLKFGWKNLFWACVHCNSTKGDGFVDIIDCTDINQNIENRLKLIIKPFPKEIPIIEALDSESTTISTKKLLDLIYNGSTPLKEIESANLRDEILKDIVEFQQYLFEYTKDSNTKELKLIMLEKIKSHLSKKSSFTSFKRWIIRDNAGLKFLEEYFD</sequence>
<dbReference type="GO" id="GO:0008270">
    <property type="term" value="F:zinc ion binding"/>
    <property type="evidence" value="ECO:0007669"/>
    <property type="project" value="InterPro"/>
</dbReference>
<proteinExistence type="predicted"/>
<dbReference type="InterPro" id="IPR002711">
    <property type="entry name" value="HNH"/>
</dbReference>
<evidence type="ECO:0000313" key="3">
    <source>
        <dbReference type="Proteomes" id="UP000215355"/>
    </source>
</evidence>
<name>A0AAJ5C0T3_9SPHI</name>
<accession>A0AAJ5C0T3</accession>
<gene>
    <name evidence="2" type="ORF">SAMEA4412673_02628</name>
</gene>
<feature type="domain" description="HNH" evidence="1">
    <location>
        <begin position="42"/>
        <end position="87"/>
    </location>
</feature>
<dbReference type="Gene3D" id="1.10.30.50">
    <property type="match status" value="1"/>
</dbReference>